<dbReference type="NCBIfam" id="TIGR02552">
    <property type="entry name" value="LcrH_SycD"/>
    <property type="match status" value="1"/>
</dbReference>
<evidence type="ECO:0000313" key="2">
    <source>
        <dbReference type="EMBL" id="QJC54942.1"/>
    </source>
</evidence>
<dbReference type="KEGG" id="pvac:HC248_00205"/>
<gene>
    <name evidence="2" type="primary">ipgC_1</name>
    <name evidence="2" type="ORF">HC248_00205</name>
</gene>
<dbReference type="EMBL" id="CP051461">
    <property type="protein sequence ID" value="QJC54942.1"/>
    <property type="molecule type" value="Genomic_DNA"/>
</dbReference>
<protein>
    <submittedName>
        <fullName evidence="2">Chaperone protein IpgC</fullName>
    </submittedName>
</protein>
<dbReference type="RefSeq" id="WP_168920869.1">
    <property type="nucleotide sequence ID" value="NZ_CP051461.1"/>
</dbReference>
<dbReference type="InterPro" id="IPR011990">
    <property type="entry name" value="TPR-like_helical_dom_sf"/>
</dbReference>
<dbReference type="PRINTS" id="PR01595">
    <property type="entry name" value="SYCDCHAPRONE"/>
</dbReference>
<evidence type="ECO:0000256" key="1">
    <source>
        <dbReference type="ARBA" id="ARBA00010244"/>
    </source>
</evidence>
<dbReference type="Gene3D" id="1.25.40.10">
    <property type="entry name" value="Tetratricopeptide repeat domain"/>
    <property type="match status" value="1"/>
</dbReference>
<dbReference type="SUPFAM" id="SSF48452">
    <property type="entry name" value="TPR-like"/>
    <property type="match status" value="1"/>
</dbReference>
<dbReference type="InterPro" id="IPR005415">
    <property type="entry name" value="T3SS_Ca_resp_chp_LcrH/SycD"/>
</dbReference>
<reference evidence="2 3" key="1">
    <citation type="submission" date="2020-04" db="EMBL/GenBank/DDBJ databases">
        <title>Complete genome of a Psychrophilic, Marine, Gas Vacuolate Bacterium Polaromonas vacuolata KCTC 22033T.</title>
        <authorList>
            <person name="Hwang K."/>
            <person name="Kim K.M."/>
        </authorList>
    </citation>
    <scope>NUCLEOTIDE SEQUENCE [LARGE SCALE GENOMIC DNA]</scope>
    <source>
        <strain evidence="2 3">KCTC 22033</strain>
    </source>
</reference>
<keyword evidence="3" id="KW-1185">Reference proteome</keyword>
<dbReference type="Pfam" id="PF07720">
    <property type="entry name" value="TPR_3"/>
    <property type="match status" value="1"/>
</dbReference>
<accession>A0A6H2H4Z2</accession>
<dbReference type="AlphaFoldDB" id="A0A6H2H4Z2"/>
<dbReference type="InterPro" id="IPR011716">
    <property type="entry name" value="TPR-3"/>
</dbReference>
<sequence length="166" mass="18541">MSVVFNSNDESGSLVEDILPLILNGATLGDLLGFEDCSYEALYALGHGFYGQTKYQDAMKIFGYLVMHNHLESRYISAFASSLQMLKRYEEAITYYSLVSVMDMSDPVPTFHTCECLLALGHIPEASQGLELVIEQSQAPERIDLKERAQARLDIIKNYSKSSNIA</sequence>
<organism evidence="2 3">
    <name type="scientific">Polaromonas vacuolata</name>
    <dbReference type="NCBI Taxonomy" id="37448"/>
    <lineage>
        <taxon>Bacteria</taxon>
        <taxon>Pseudomonadati</taxon>
        <taxon>Pseudomonadota</taxon>
        <taxon>Betaproteobacteria</taxon>
        <taxon>Burkholderiales</taxon>
        <taxon>Comamonadaceae</taxon>
        <taxon>Polaromonas</taxon>
    </lineage>
</organism>
<proteinExistence type="inferred from homology"/>
<comment type="similarity">
    <text evidence="1">Belongs to the LcrH/SycD chaperone family.</text>
</comment>
<dbReference type="Proteomes" id="UP000502041">
    <property type="component" value="Chromosome"/>
</dbReference>
<name>A0A6H2H4Z2_9BURK</name>
<evidence type="ECO:0000313" key="3">
    <source>
        <dbReference type="Proteomes" id="UP000502041"/>
    </source>
</evidence>